<dbReference type="EC" id="2.7.4.9" evidence="3"/>
<gene>
    <name evidence="12" type="primary">LOC117230288</name>
</gene>
<evidence type="ECO:0000256" key="3">
    <source>
        <dbReference type="ARBA" id="ARBA00012980"/>
    </source>
</evidence>
<evidence type="ECO:0000256" key="9">
    <source>
        <dbReference type="ARBA" id="ARBA00022840"/>
    </source>
</evidence>
<dbReference type="SUPFAM" id="SSF52540">
    <property type="entry name" value="P-loop containing nucleoside triphosphate hydrolases"/>
    <property type="match status" value="1"/>
</dbReference>
<dbReference type="GO" id="GO:0006233">
    <property type="term" value="P:dTDP biosynthetic process"/>
    <property type="evidence" value="ECO:0007669"/>
    <property type="project" value="InterPro"/>
</dbReference>
<dbReference type="InterPro" id="IPR018094">
    <property type="entry name" value="Thymidylate_kinase"/>
</dbReference>
<evidence type="ECO:0000313" key="11">
    <source>
        <dbReference type="Proteomes" id="UP000504631"/>
    </source>
</evidence>
<name>A0A6J3JRN2_9HYME</name>
<evidence type="ECO:0000256" key="8">
    <source>
        <dbReference type="ARBA" id="ARBA00022777"/>
    </source>
</evidence>
<evidence type="ECO:0000256" key="7">
    <source>
        <dbReference type="ARBA" id="ARBA00022741"/>
    </source>
</evidence>
<dbReference type="PANTHER" id="PTHR10344">
    <property type="entry name" value="THYMIDYLATE KINASE"/>
    <property type="match status" value="1"/>
</dbReference>
<dbReference type="Gene3D" id="3.40.50.300">
    <property type="entry name" value="P-loop containing nucleotide triphosphate hydrolases"/>
    <property type="match status" value="1"/>
</dbReference>
<dbReference type="Pfam" id="PF02223">
    <property type="entry name" value="Thymidylate_kin"/>
    <property type="match status" value="1"/>
</dbReference>
<organism evidence="11 12">
    <name type="scientific">Bombus vosnesenskii</name>
    <dbReference type="NCBI Taxonomy" id="207650"/>
    <lineage>
        <taxon>Eukaryota</taxon>
        <taxon>Metazoa</taxon>
        <taxon>Ecdysozoa</taxon>
        <taxon>Arthropoda</taxon>
        <taxon>Hexapoda</taxon>
        <taxon>Insecta</taxon>
        <taxon>Pterygota</taxon>
        <taxon>Neoptera</taxon>
        <taxon>Endopterygota</taxon>
        <taxon>Hymenoptera</taxon>
        <taxon>Apocrita</taxon>
        <taxon>Aculeata</taxon>
        <taxon>Apoidea</taxon>
        <taxon>Anthophila</taxon>
        <taxon>Apidae</taxon>
        <taxon>Bombus</taxon>
        <taxon>Pyrobombus</taxon>
    </lineage>
</organism>
<dbReference type="GO" id="GO:0006235">
    <property type="term" value="P:dTTP biosynthetic process"/>
    <property type="evidence" value="ECO:0007669"/>
    <property type="project" value="TreeGrafter"/>
</dbReference>
<dbReference type="RefSeq" id="XP_033343463.1">
    <property type="nucleotide sequence ID" value="XM_033487572.1"/>
</dbReference>
<keyword evidence="6" id="KW-0545">Nucleotide biosynthesis</keyword>
<dbReference type="NCBIfam" id="TIGR00041">
    <property type="entry name" value="DTMP_kinase"/>
    <property type="match status" value="1"/>
</dbReference>
<dbReference type="GO" id="GO:0005634">
    <property type="term" value="C:nucleus"/>
    <property type="evidence" value="ECO:0007669"/>
    <property type="project" value="TreeGrafter"/>
</dbReference>
<dbReference type="GO" id="GO:0005524">
    <property type="term" value="F:ATP binding"/>
    <property type="evidence" value="ECO:0007669"/>
    <property type="project" value="UniProtKB-KW"/>
</dbReference>
<dbReference type="PANTHER" id="PTHR10344:SF1">
    <property type="entry name" value="THYMIDYLATE KINASE"/>
    <property type="match status" value="1"/>
</dbReference>
<keyword evidence="7" id="KW-0547">Nucleotide-binding</keyword>
<comment type="pathway">
    <text evidence="1">Pyrimidine metabolism; dTTP biosynthesis.</text>
</comment>
<reference evidence="12" key="1">
    <citation type="submission" date="2025-08" db="UniProtKB">
        <authorList>
            <consortium name="RefSeq"/>
        </authorList>
    </citation>
    <scope>IDENTIFICATION</scope>
    <source>
        <tissue evidence="12">Muscle</tissue>
    </source>
</reference>
<dbReference type="CDD" id="cd01672">
    <property type="entry name" value="TMPK"/>
    <property type="match status" value="1"/>
</dbReference>
<dbReference type="InterPro" id="IPR027417">
    <property type="entry name" value="P-loop_NTPase"/>
</dbReference>
<keyword evidence="8 12" id="KW-0418">Kinase</keyword>
<dbReference type="GO" id="GO:0005829">
    <property type="term" value="C:cytosol"/>
    <property type="evidence" value="ECO:0007669"/>
    <property type="project" value="TreeGrafter"/>
</dbReference>
<proteinExistence type="inferred from homology"/>
<evidence type="ECO:0000256" key="2">
    <source>
        <dbReference type="ARBA" id="ARBA00009776"/>
    </source>
</evidence>
<dbReference type="GeneID" id="117230288"/>
<dbReference type="FunFam" id="3.40.50.300:FF:000679">
    <property type="entry name" value="Thymidylate kinase"/>
    <property type="match status" value="1"/>
</dbReference>
<evidence type="ECO:0000259" key="10">
    <source>
        <dbReference type="Pfam" id="PF02223"/>
    </source>
</evidence>
<dbReference type="GO" id="GO:0005739">
    <property type="term" value="C:mitochondrion"/>
    <property type="evidence" value="ECO:0007669"/>
    <property type="project" value="TreeGrafter"/>
</dbReference>
<dbReference type="InterPro" id="IPR018095">
    <property type="entry name" value="Thymidylate_kin_CS"/>
</dbReference>
<sequence>MSTVRGALVVLEGCDRAGKSTQAKLLVNALKQRDIPVEQRAFPDRTTATGEIINNYLNKKLNFSLETAHMLFSANRWECKDEILKSLSSGTTIVIDRYAGSGAAYTAATTDRSLDWCKAPDKGLPSPDVVIFLNVSNETQCSRSNWGDERYENNEIQSRVASNYRKIMDQTWYIINADDDKSKIHSQILQKILDVIDQVKDLPVGKLYESIGSEN</sequence>
<dbReference type="Proteomes" id="UP000504631">
    <property type="component" value="Unplaced"/>
</dbReference>
<dbReference type="PROSITE" id="PS01331">
    <property type="entry name" value="THYMIDYLATE_KINASE"/>
    <property type="match status" value="1"/>
</dbReference>
<feature type="domain" description="Thymidylate kinase-like" evidence="10">
    <location>
        <begin position="11"/>
        <end position="188"/>
    </location>
</feature>
<dbReference type="HAMAP" id="MF_00165">
    <property type="entry name" value="Thymidylate_kinase"/>
    <property type="match status" value="1"/>
</dbReference>
<dbReference type="InterPro" id="IPR039430">
    <property type="entry name" value="Thymidylate_kin-like_dom"/>
</dbReference>
<dbReference type="AlphaFoldDB" id="A0A6J3JRN2"/>
<dbReference type="GO" id="GO:0004798">
    <property type="term" value="F:dTMP kinase activity"/>
    <property type="evidence" value="ECO:0007669"/>
    <property type="project" value="UniProtKB-EC"/>
</dbReference>
<evidence type="ECO:0000256" key="6">
    <source>
        <dbReference type="ARBA" id="ARBA00022727"/>
    </source>
</evidence>
<dbReference type="GO" id="GO:0006227">
    <property type="term" value="P:dUDP biosynthetic process"/>
    <property type="evidence" value="ECO:0007669"/>
    <property type="project" value="TreeGrafter"/>
</dbReference>
<evidence type="ECO:0000256" key="1">
    <source>
        <dbReference type="ARBA" id="ARBA00004992"/>
    </source>
</evidence>
<dbReference type="GO" id="GO:0004550">
    <property type="term" value="F:nucleoside diphosphate kinase activity"/>
    <property type="evidence" value="ECO:0007669"/>
    <property type="project" value="TreeGrafter"/>
</dbReference>
<keyword evidence="9" id="KW-0067">ATP-binding</keyword>
<evidence type="ECO:0000313" key="12">
    <source>
        <dbReference type="RefSeq" id="XP_033343463.1"/>
    </source>
</evidence>
<protein>
    <recommendedName>
        <fullName evidence="4">Thymidylate kinase</fullName>
        <ecNumber evidence="3">2.7.4.9</ecNumber>
    </recommendedName>
</protein>
<accession>A0A6J3JRN2</accession>
<comment type="similarity">
    <text evidence="2">Belongs to the thymidylate kinase family.</text>
</comment>
<keyword evidence="11" id="KW-1185">Reference proteome</keyword>
<evidence type="ECO:0000256" key="5">
    <source>
        <dbReference type="ARBA" id="ARBA00022679"/>
    </source>
</evidence>
<keyword evidence="5" id="KW-0808">Transferase</keyword>
<dbReference type="KEGG" id="bvk:117230288"/>
<evidence type="ECO:0000256" key="4">
    <source>
        <dbReference type="ARBA" id="ARBA00017144"/>
    </source>
</evidence>